<keyword evidence="2" id="KW-0288">FMN</keyword>
<keyword evidence="3" id="KW-1133">Transmembrane helix</keyword>
<dbReference type="AlphaFoldDB" id="A0A7C8BMK8"/>
<dbReference type="OrthoDB" id="1643408at2"/>
<evidence type="ECO:0000256" key="3">
    <source>
        <dbReference type="SAM" id="Phobius"/>
    </source>
</evidence>
<feature type="domain" description="NADPH-dependent FMN reductase-like" evidence="4">
    <location>
        <begin position="1"/>
        <end position="92"/>
    </location>
</feature>
<reference evidence="5 6" key="1">
    <citation type="submission" date="2019-09" db="EMBL/GenBank/DDBJ databases">
        <title>Phylogeny of genus Pseudoclavibacter and closely related genus.</title>
        <authorList>
            <person name="Li Y."/>
        </authorList>
    </citation>
    <scope>NUCLEOTIDE SEQUENCE [LARGE SCALE GENOMIC DNA]</scope>
    <source>
        <strain evidence="5 6">JCM 16921</strain>
    </source>
</reference>
<keyword evidence="1" id="KW-0285">Flavoprotein</keyword>
<keyword evidence="6" id="KW-1185">Reference proteome</keyword>
<name>A0A7C8BMK8_9MICO</name>
<dbReference type="InterPro" id="IPR029039">
    <property type="entry name" value="Flavoprotein-like_sf"/>
</dbReference>
<feature type="transmembrane region" description="Helical" evidence="3">
    <location>
        <begin position="232"/>
        <end position="250"/>
    </location>
</feature>
<keyword evidence="3" id="KW-0472">Membrane</keyword>
<accession>A0A7C8BMK8</accession>
<evidence type="ECO:0000256" key="2">
    <source>
        <dbReference type="ARBA" id="ARBA00022643"/>
    </source>
</evidence>
<keyword evidence="3" id="KW-0812">Transmembrane</keyword>
<organism evidence="5 6">
    <name type="scientific">Pseudoclavibacter caeni</name>
    <dbReference type="NCBI Taxonomy" id="908846"/>
    <lineage>
        <taxon>Bacteria</taxon>
        <taxon>Bacillati</taxon>
        <taxon>Actinomycetota</taxon>
        <taxon>Actinomycetes</taxon>
        <taxon>Micrococcales</taxon>
        <taxon>Microbacteriaceae</taxon>
        <taxon>Pseudoclavibacter</taxon>
    </lineage>
</organism>
<evidence type="ECO:0000256" key="1">
    <source>
        <dbReference type="ARBA" id="ARBA00022630"/>
    </source>
</evidence>
<evidence type="ECO:0000313" key="6">
    <source>
        <dbReference type="Proteomes" id="UP000481339"/>
    </source>
</evidence>
<gene>
    <name evidence="5" type="ORF">F8O02_08690</name>
</gene>
<feature type="transmembrane region" description="Helical" evidence="3">
    <location>
        <begin position="194"/>
        <end position="212"/>
    </location>
</feature>
<comment type="caution">
    <text evidence="5">The sequence shown here is derived from an EMBL/GenBank/DDBJ whole genome shotgun (WGS) entry which is preliminary data.</text>
</comment>
<dbReference type="RefSeq" id="WP_158036853.1">
    <property type="nucleotide sequence ID" value="NZ_BAAAZV010000016.1"/>
</dbReference>
<proteinExistence type="predicted"/>
<protein>
    <submittedName>
        <fullName evidence="5">Flavodoxin family protein</fullName>
    </submittedName>
</protein>
<evidence type="ECO:0000313" key="5">
    <source>
        <dbReference type="EMBL" id="KAB1631104.1"/>
    </source>
</evidence>
<dbReference type="PANTHER" id="PTHR43278:SF4">
    <property type="entry name" value="NAD(P)H-DEPENDENT FMN-CONTAINING OXIDOREDUCTASE YWQN-RELATED"/>
    <property type="match status" value="1"/>
</dbReference>
<sequence length="258" mass="29135">MRVLGLLGAQREDGVTAHTLHAVLDAVPAGNETEIVDLAALDIHPDRSEEPNPVLDDLERRMLAADVWVLAAPTYWGGLSGVMKHFLDCMRQRLVRFDHRGETHPDRFRGIHAVTITTCYTGALENTVMRVTDPPLRQLDAVLQAAGVIRTREIVVTGTWGMRKLPARKAAECARVGRAIPGMRRRDDETMRRYIQLFGMIAVMTLATMGLQRLLARLLPPEGFWAGFWGDYIVFTLVFFVLLSAILRWASVMRHRRR</sequence>
<dbReference type="PANTHER" id="PTHR43278">
    <property type="entry name" value="NAD(P)H-DEPENDENT FMN-CONTAINING OXIDOREDUCTASE YWQN-RELATED"/>
    <property type="match status" value="1"/>
</dbReference>
<dbReference type="InterPro" id="IPR051796">
    <property type="entry name" value="ISF_SsuE-like"/>
</dbReference>
<evidence type="ECO:0000259" key="4">
    <source>
        <dbReference type="Pfam" id="PF03358"/>
    </source>
</evidence>
<dbReference type="GO" id="GO:0016491">
    <property type="term" value="F:oxidoreductase activity"/>
    <property type="evidence" value="ECO:0007669"/>
    <property type="project" value="InterPro"/>
</dbReference>
<dbReference type="InterPro" id="IPR005025">
    <property type="entry name" value="FMN_Rdtase-like_dom"/>
</dbReference>
<dbReference type="Gene3D" id="3.40.50.360">
    <property type="match status" value="1"/>
</dbReference>
<dbReference type="EMBL" id="WBKA01000009">
    <property type="protein sequence ID" value="KAB1631104.1"/>
    <property type="molecule type" value="Genomic_DNA"/>
</dbReference>
<dbReference type="SUPFAM" id="SSF52218">
    <property type="entry name" value="Flavoproteins"/>
    <property type="match status" value="1"/>
</dbReference>
<dbReference type="Proteomes" id="UP000481339">
    <property type="component" value="Unassembled WGS sequence"/>
</dbReference>
<dbReference type="Pfam" id="PF03358">
    <property type="entry name" value="FMN_red"/>
    <property type="match status" value="1"/>
</dbReference>